<dbReference type="Proteomes" id="UP000198307">
    <property type="component" value="Unassembled WGS sequence"/>
</dbReference>
<dbReference type="PANTHER" id="PTHR10285">
    <property type="entry name" value="URIDINE KINASE"/>
    <property type="match status" value="1"/>
</dbReference>
<dbReference type="GO" id="GO:0016301">
    <property type="term" value="F:kinase activity"/>
    <property type="evidence" value="ECO:0007669"/>
    <property type="project" value="UniProtKB-KW"/>
</dbReference>
<gene>
    <name evidence="2" type="ORF">SAMN05444959_10595</name>
</gene>
<dbReference type="NCBIfam" id="NF006746">
    <property type="entry name" value="PRK09270.1-5"/>
    <property type="match status" value="1"/>
</dbReference>
<organism evidence="2 3">
    <name type="scientific">Paracoccus seriniphilus</name>
    <dbReference type="NCBI Taxonomy" id="184748"/>
    <lineage>
        <taxon>Bacteria</taxon>
        <taxon>Pseudomonadati</taxon>
        <taxon>Pseudomonadota</taxon>
        <taxon>Alphaproteobacteria</taxon>
        <taxon>Rhodobacterales</taxon>
        <taxon>Paracoccaceae</taxon>
        <taxon>Paracoccus</taxon>
    </lineage>
</organism>
<proteinExistence type="predicted"/>
<dbReference type="OrthoDB" id="1550976at2"/>
<dbReference type="EMBL" id="FZQB01000005">
    <property type="protein sequence ID" value="SNT73574.1"/>
    <property type="molecule type" value="Genomic_DNA"/>
</dbReference>
<dbReference type="InterPro" id="IPR027417">
    <property type="entry name" value="P-loop_NTPase"/>
</dbReference>
<dbReference type="RefSeq" id="WP_089344037.1">
    <property type="nucleotide sequence ID" value="NZ_CP067132.1"/>
</dbReference>
<accession>A0A239PTG2</accession>
<reference evidence="2 3" key="1">
    <citation type="submission" date="2017-07" db="EMBL/GenBank/DDBJ databases">
        <authorList>
            <person name="Sun Z.S."/>
            <person name="Albrecht U."/>
            <person name="Echele G."/>
            <person name="Lee C.C."/>
        </authorList>
    </citation>
    <scope>NUCLEOTIDE SEQUENCE [LARGE SCALE GENOMIC DNA]</scope>
    <source>
        <strain evidence="2 3">DSM 14827</strain>
    </source>
</reference>
<dbReference type="Pfam" id="PF00485">
    <property type="entry name" value="PRK"/>
    <property type="match status" value="1"/>
</dbReference>
<dbReference type="Gene3D" id="3.40.50.300">
    <property type="entry name" value="P-loop containing nucleotide triphosphate hydrolases"/>
    <property type="match status" value="1"/>
</dbReference>
<name>A0A239PTG2_9RHOB</name>
<dbReference type="GO" id="GO:0005524">
    <property type="term" value="F:ATP binding"/>
    <property type="evidence" value="ECO:0007669"/>
    <property type="project" value="InterPro"/>
</dbReference>
<evidence type="ECO:0000313" key="2">
    <source>
        <dbReference type="EMBL" id="SNT73574.1"/>
    </source>
</evidence>
<feature type="domain" description="Phosphoribulokinase/uridine kinase" evidence="1">
    <location>
        <begin position="26"/>
        <end position="170"/>
    </location>
</feature>
<keyword evidence="2" id="KW-0808">Transferase</keyword>
<evidence type="ECO:0000313" key="3">
    <source>
        <dbReference type="Proteomes" id="UP000198307"/>
    </source>
</evidence>
<keyword evidence="3" id="KW-1185">Reference proteome</keyword>
<keyword evidence="2" id="KW-0418">Kinase</keyword>
<protein>
    <submittedName>
        <fullName evidence="2">Fructokinase</fullName>
    </submittedName>
</protein>
<dbReference type="InterPro" id="IPR006083">
    <property type="entry name" value="PRK/URK"/>
</dbReference>
<sequence>MSDISSTIKELSDHLDNLYEQSGRHVVAIAGAPASGKSTLAERLASHLNRMGRAARVVPMDGFHLDNAILERRGILDRKGSPDSFDSCGFLHLVKRLKKETDVVYPIFDRSLDLSIAGAGHLDADCRTVIVEGNYLLYDAPVWRDLANCWDLSVFVDVDPEILKSRLIDRWLSFGLTPAQAIRRAEGNDMPNARLIQQYRLPADLIL</sequence>
<evidence type="ECO:0000259" key="1">
    <source>
        <dbReference type="Pfam" id="PF00485"/>
    </source>
</evidence>
<dbReference type="AlphaFoldDB" id="A0A239PTG2"/>
<dbReference type="SUPFAM" id="SSF52540">
    <property type="entry name" value="P-loop containing nucleoside triphosphate hydrolases"/>
    <property type="match status" value="1"/>
</dbReference>